<dbReference type="EMBL" id="CP035282">
    <property type="protein sequence ID" value="QAT61006.1"/>
    <property type="molecule type" value="Genomic_DNA"/>
</dbReference>
<dbReference type="CDD" id="cd00009">
    <property type="entry name" value="AAA"/>
    <property type="match status" value="1"/>
</dbReference>
<keyword evidence="3" id="KW-0805">Transcription regulation</keyword>
<dbReference type="AlphaFoldDB" id="A0A410QAI6"/>
<dbReference type="InterPro" id="IPR058031">
    <property type="entry name" value="AAA_lid_NorR"/>
</dbReference>
<sequence length="565" mass="64154">MILKDIRPSLDNIVSTMSNLTNLEYAIFDADSHLITSTRTYLKRKGRTVHSASIEEVLTQGNIVVNKPGHMKSCIGCRFVNNCPSTIEILSCIKINSIPIGVVSMTSFSQERHVTIEKNISNYVEIIDYISNLISMFASNESSKKDSQILHNAIDELITNEYEYFLLIDANGMLIYCNKGTNELLPYCDLFAQSIYQILPKDVSDWILSVKKPIKRYFSLNTFNGLIYVSPLTSYDEVIGYSLKFEKDKVLSVSTNFNYLEKIISNDNIINEIKRKIIKLSTSSSSVLITGKTGTGKEMIAEAIHYTSNRKDNPFIPINCANIPDSLFESELFGYEEGAFTGAKKGGKQGIFELANSGTIFLDEIGELPLYLQAKLLRVLQNHTIQRLGSITPIPIDIRVIAATNRDLEEMIEENKFREDLFYRLNVIQIHLPPLIKRIGDIELLSNHFINVYNKRLNKKISSLSDEALETLKSYSWPGNIRELENCIEYALNMEETKIIQVSSLPTRITHYVNSNSNIKDRVSETEYQLIINALDKNGWDVKGKEKAAKELGLSLRTLYRKLKM</sequence>
<dbReference type="Pfam" id="PF25601">
    <property type="entry name" value="AAA_lid_14"/>
    <property type="match status" value="1"/>
</dbReference>
<dbReference type="PROSITE" id="PS50045">
    <property type="entry name" value="SIGMA54_INTERACT_4"/>
    <property type="match status" value="1"/>
</dbReference>
<reference evidence="7" key="1">
    <citation type="submission" date="2019-01" db="EMBL/GenBank/DDBJ databases">
        <title>Draft genomes of a novel of Sporanaerobacter strains.</title>
        <authorList>
            <person name="Ma S."/>
        </authorList>
    </citation>
    <scope>NUCLEOTIDE SEQUENCE [LARGE SCALE GENOMIC DNA]</scope>
    <source>
        <strain evidence="7">NJN-17</strain>
    </source>
</reference>
<proteinExistence type="predicted"/>
<evidence type="ECO:0000256" key="4">
    <source>
        <dbReference type="ARBA" id="ARBA00023163"/>
    </source>
</evidence>
<keyword evidence="1" id="KW-0547">Nucleotide-binding</keyword>
<keyword evidence="4" id="KW-0804">Transcription</keyword>
<dbReference type="SMART" id="SM00382">
    <property type="entry name" value="AAA"/>
    <property type="match status" value="1"/>
</dbReference>
<dbReference type="InterPro" id="IPR027417">
    <property type="entry name" value="P-loop_NTPase"/>
</dbReference>
<dbReference type="Gene3D" id="1.10.10.60">
    <property type="entry name" value="Homeodomain-like"/>
    <property type="match status" value="1"/>
</dbReference>
<dbReference type="GO" id="GO:0006355">
    <property type="term" value="P:regulation of DNA-templated transcription"/>
    <property type="evidence" value="ECO:0007669"/>
    <property type="project" value="InterPro"/>
</dbReference>
<dbReference type="InterPro" id="IPR003593">
    <property type="entry name" value="AAA+_ATPase"/>
</dbReference>
<dbReference type="FunFam" id="3.40.50.300:FF:000006">
    <property type="entry name" value="DNA-binding transcriptional regulator NtrC"/>
    <property type="match status" value="1"/>
</dbReference>
<accession>A0A410QAI6</accession>
<evidence type="ECO:0000259" key="5">
    <source>
        <dbReference type="PROSITE" id="PS50045"/>
    </source>
</evidence>
<dbReference type="PANTHER" id="PTHR32071:SF57">
    <property type="entry name" value="C4-DICARBOXYLATE TRANSPORT TRANSCRIPTIONAL REGULATORY PROTEIN DCTD"/>
    <property type="match status" value="1"/>
</dbReference>
<evidence type="ECO:0000313" key="7">
    <source>
        <dbReference type="Proteomes" id="UP000287969"/>
    </source>
</evidence>
<dbReference type="Pfam" id="PF00158">
    <property type="entry name" value="Sigma54_activat"/>
    <property type="match status" value="1"/>
</dbReference>
<dbReference type="InterPro" id="IPR025944">
    <property type="entry name" value="Sigma_54_int_dom_CS"/>
</dbReference>
<evidence type="ECO:0000313" key="6">
    <source>
        <dbReference type="EMBL" id="QAT61006.1"/>
    </source>
</evidence>
<gene>
    <name evidence="6" type="ORF">EQM13_05110</name>
</gene>
<dbReference type="Gene3D" id="1.10.8.60">
    <property type="match status" value="1"/>
</dbReference>
<dbReference type="Pfam" id="PF02954">
    <property type="entry name" value="HTH_8"/>
    <property type="match status" value="1"/>
</dbReference>
<dbReference type="Proteomes" id="UP000287969">
    <property type="component" value="Chromosome"/>
</dbReference>
<dbReference type="InterPro" id="IPR009057">
    <property type="entry name" value="Homeodomain-like_sf"/>
</dbReference>
<evidence type="ECO:0000256" key="2">
    <source>
        <dbReference type="ARBA" id="ARBA00022840"/>
    </source>
</evidence>
<evidence type="ECO:0000256" key="1">
    <source>
        <dbReference type="ARBA" id="ARBA00022741"/>
    </source>
</evidence>
<organism evidence="6 7">
    <name type="scientific">Acidilutibacter cellobiosedens</name>
    <dbReference type="NCBI Taxonomy" id="2507161"/>
    <lineage>
        <taxon>Bacteria</taxon>
        <taxon>Bacillati</taxon>
        <taxon>Bacillota</taxon>
        <taxon>Tissierellia</taxon>
        <taxon>Tissierellales</taxon>
        <taxon>Acidilutibacteraceae</taxon>
        <taxon>Acidilutibacter</taxon>
    </lineage>
</organism>
<evidence type="ECO:0000256" key="3">
    <source>
        <dbReference type="ARBA" id="ARBA00023015"/>
    </source>
</evidence>
<dbReference type="PROSITE" id="PS00688">
    <property type="entry name" value="SIGMA54_INTERACT_3"/>
    <property type="match status" value="1"/>
</dbReference>
<keyword evidence="7" id="KW-1185">Reference proteome</keyword>
<dbReference type="SUPFAM" id="SSF46689">
    <property type="entry name" value="Homeodomain-like"/>
    <property type="match status" value="1"/>
</dbReference>
<dbReference type="RefSeq" id="WP_071140037.1">
    <property type="nucleotide sequence ID" value="NZ_CP035282.1"/>
</dbReference>
<name>A0A410QAI6_9FIRM</name>
<dbReference type="InterPro" id="IPR002078">
    <property type="entry name" value="Sigma_54_int"/>
</dbReference>
<dbReference type="OrthoDB" id="5411866at2"/>
<dbReference type="InterPro" id="IPR002197">
    <property type="entry name" value="HTH_Fis"/>
</dbReference>
<dbReference type="GO" id="GO:0005524">
    <property type="term" value="F:ATP binding"/>
    <property type="evidence" value="ECO:0007669"/>
    <property type="project" value="UniProtKB-KW"/>
</dbReference>
<dbReference type="Gene3D" id="3.40.50.300">
    <property type="entry name" value="P-loop containing nucleotide triphosphate hydrolases"/>
    <property type="match status" value="1"/>
</dbReference>
<protein>
    <submittedName>
        <fullName evidence="6">AAA family ATPase</fullName>
    </submittedName>
</protein>
<dbReference type="KEGG" id="spoa:EQM13_05110"/>
<keyword evidence="2" id="KW-0067">ATP-binding</keyword>
<dbReference type="GO" id="GO:0043565">
    <property type="term" value="F:sequence-specific DNA binding"/>
    <property type="evidence" value="ECO:0007669"/>
    <property type="project" value="InterPro"/>
</dbReference>
<dbReference type="PANTHER" id="PTHR32071">
    <property type="entry name" value="TRANSCRIPTIONAL REGULATORY PROTEIN"/>
    <property type="match status" value="1"/>
</dbReference>
<dbReference type="SUPFAM" id="SSF52540">
    <property type="entry name" value="P-loop containing nucleoside triphosphate hydrolases"/>
    <property type="match status" value="1"/>
</dbReference>
<feature type="domain" description="Sigma-54 factor interaction" evidence="5">
    <location>
        <begin position="263"/>
        <end position="493"/>
    </location>
</feature>